<reference evidence="1" key="1">
    <citation type="submission" date="2014-11" db="EMBL/GenBank/DDBJ databases">
        <authorList>
            <person name="Amaro Gonzalez C."/>
        </authorList>
    </citation>
    <scope>NUCLEOTIDE SEQUENCE</scope>
</reference>
<proteinExistence type="predicted"/>
<evidence type="ECO:0000313" key="1">
    <source>
        <dbReference type="EMBL" id="JAH78546.1"/>
    </source>
</evidence>
<accession>A0A0E9VKJ8</accession>
<protein>
    <submittedName>
        <fullName evidence="1">Uncharacterized protein</fullName>
    </submittedName>
</protein>
<reference evidence="1" key="2">
    <citation type="journal article" date="2015" name="Fish Shellfish Immunol.">
        <title>Early steps in the European eel (Anguilla anguilla)-Vibrio vulnificus interaction in the gills: Role of the RtxA13 toxin.</title>
        <authorList>
            <person name="Callol A."/>
            <person name="Pajuelo D."/>
            <person name="Ebbesson L."/>
            <person name="Teles M."/>
            <person name="MacKenzie S."/>
            <person name="Amaro C."/>
        </authorList>
    </citation>
    <scope>NUCLEOTIDE SEQUENCE</scope>
</reference>
<dbReference type="AlphaFoldDB" id="A0A0E9VKJ8"/>
<name>A0A0E9VKJ8_ANGAN</name>
<dbReference type="EMBL" id="GBXM01030031">
    <property type="protein sequence ID" value="JAH78546.1"/>
    <property type="molecule type" value="Transcribed_RNA"/>
</dbReference>
<sequence length="32" mass="3545">MFCCSHTVYSFAVVLSTQIKRSLLSGLTLLLL</sequence>
<organism evidence="1">
    <name type="scientific">Anguilla anguilla</name>
    <name type="common">European freshwater eel</name>
    <name type="synonym">Muraena anguilla</name>
    <dbReference type="NCBI Taxonomy" id="7936"/>
    <lineage>
        <taxon>Eukaryota</taxon>
        <taxon>Metazoa</taxon>
        <taxon>Chordata</taxon>
        <taxon>Craniata</taxon>
        <taxon>Vertebrata</taxon>
        <taxon>Euteleostomi</taxon>
        <taxon>Actinopterygii</taxon>
        <taxon>Neopterygii</taxon>
        <taxon>Teleostei</taxon>
        <taxon>Anguilliformes</taxon>
        <taxon>Anguillidae</taxon>
        <taxon>Anguilla</taxon>
    </lineage>
</organism>